<dbReference type="SUPFAM" id="SSF53098">
    <property type="entry name" value="Ribonuclease H-like"/>
    <property type="match status" value="1"/>
</dbReference>
<evidence type="ECO:0000313" key="2">
    <source>
        <dbReference type="Proteomes" id="UP001515500"/>
    </source>
</evidence>
<reference evidence="3" key="1">
    <citation type="submission" date="2025-08" db="UniProtKB">
        <authorList>
            <consortium name="RefSeq"/>
        </authorList>
    </citation>
    <scope>IDENTIFICATION</scope>
</reference>
<dbReference type="AlphaFoldDB" id="A0AB40AW10"/>
<sequence>MGYVYDGIYRTHKAIKELFKKKHLYKPYTSIIKERWNRTLRTGIHVFAYWLNPAFQFDENNLCQKLEVQRGILDVLEWQTLFKASELMDEMKIFRERQKTFARPLALSTSKTIMPEFLVKPLLRGVNAIGVCLNAYIPRKERLEHQRLIDLVYVHYNLRLQHRLDSKNRLYDLIDYECINKTEFWVVEEKPKGELAHDELESMLEEQPKTYEESTNLTRGGNEDDMVAIEDDDNAMVLLKE</sequence>
<protein>
    <submittedName>
        <fullName evidence="3">Uncharacterized protein LOC120254813</fullName>
    </submittedName>
</protein>
<proteinExistence type="predicted"/>
<evidence type="ECO:0000256" key="1">
    <source>
        <dbReference type="SAM" id="MobiDB-lite"/>
    </source>
</evidence>
<dbReference type="RefSeq" id="XP_039118773.1">
    <property type="nucleotide sequence ID" value="XM_039262839.1"/>
</dbReference>
<dbReference type="InterPro" id="IPR012337">
    <property type="entry name" value="RNaseH-like_sf"/>
</dbReference>
<feature type="region of interest" description="Disordered" evidence="1">
    <location>
        <begin position="205"/>
        <end position="226"/>
    </location>
</feature>
<dbReference type="Proteomes" id="UP001515500">
    <property type="component" value="Unplaced"/>
</dbReference>
<organism evidence="2 3">
    <name type="scientific">Dioscorea cayennensis subsp. rotundata</name>
    <name type="common">White Guinea yam</name>
    <name type="synonym">Dioscorea rotundata</name>
    <dbReference type="NCBI Taxonomy" id="55577"/>
    <lineage>
        <taxon>Eukaryota</taxon>
        <taxon>Viridiplantae</taxon>
        <taxon>Streptophyta</taxon>
        <taxon>Embryophyta</taxon>
        <taxon>Tracheophyta</taxon>
        <taxon>Spermatophyta</taxon>
        <taxon>Magnoliopsida</taxon>
        <taxon>Liliopsida</taxon>
        <taxon>Dioscoreales</taxon>
        <taxon>Dioscoreaceae</taxon>
        <taxon>Dioscorea</taxon>
    </lineage>
</organism>
<dbReference type="GeneID" id="120254813"/>
<accession>A0AB40AW10</accession>
<name>A0AB40AW10_DIOCR</name>
<evidence type="ECO:0000313" key="3">
    <source>
        <dbReference type="RefSeq" id="XP_039118773.1"/>
    </source>
</evidence>
<gene>
    <name evidence="3" type="primary">LOC120254813</name>
</gene>
<keyword evidence="2" id="KW-1185">Reference proteome</keyword>